<keyword evidence="2" id="KW-1185">Reference proteome</keyword>
<protein>
    <submittedName>
        <fullName evidence="1">CopG family transcriptional regulator</fullName>
    </submittedName>
</protein>
<dbReference type="Proteomes" id="UP000712527">
    <property type="component" value="Unassembled WGS sequence"/>
</dbReference>
<name>A0ABS2F1P6_9ACTN</name>
<proteinExistence type="predicted"/>
<evidence type="ECO:0000313" key="2">
    <source>
        <dbReference type="Proteomes" id="UP000712527"/>
    </source>
</evidence>
<gene>
    <name evidence="1" type="ORF">H9X80_04990</name>
</gene>
<dbReference type="EMBL" id="JACSNQ010000007">
    <property type="protein sequence ID" value="MBM6774894.1"/>
    <property type="molecule type" value="Genomic_DNA"/>
</dbReference>
<comment type="caution">
    <text evidence="1">The sequence shown here is derived from an EMBL/GenBank/DDBJ whole genome shotgun (WGS) entry which is preliminary data.</text>
</comment>
<sequence length="90" mass="9981">MGYITRDGTELSDEAIEELAVRFEHGEMPGRWGRTLVGRPRISTEPLRLVGVRVPGSLVEAFDAKAAAQGQTRSQRLRALMERDVRGSES</sequence>
<evidence type="ECO:0000313" key="1">
    <source>
        <dbReference type="EMBL" id="MBM6774894.1"/>
    </source>
</evidence>
<organism evidence="1 2">
    <name type="scientific">Olsenella profusa</name>
    <dbReference type="NCBI Taxonomy" id="138595"/>
    <lineage>
        <taxon>Bacteria</taxon>
        <taxon>Bacillati</taxon>
        <taxon>Actinomycetota</taxon>
        <taxon>Coriobacteriia</taxon>
        <taxon>Coriobacteriales</taxon>
        <taxon>Atopobiaceae</taxon>
        <taxon>Olsenella</taxon>
    </lineage>
</organism>
<reference evidence="1 2" key="1">
    <citation type="journal article" date="2021" name="Sci. Rep.">
        <title>The distribution of antibiotic resistance genes in chicken gut microbiota commensals.</title>
        <authorList>
            <person name="Juricova H."/>
            <person name="Matiasovicova J."/>
            <person name="Kubasova T."/>
            <person name="Cejkova D."/>
            <person name="Rychlik I."/>
        </authorList>
    </citation>
    <scope>NUCLEOTIDE SEQUENCE [LARGE SCALE GENOMIC DNA]</scope>
    <source>
        <strain evidence="1 2">An794</strain>
    </source>
</reference>
<accession>A0ABS2F1P6</accession>
<dbReference type="RefSeq" id="WP_204793236.1">
    <property type="nucleotide sequence ID" value="NZ_JACSNQ010000007.1"/>
</dbReference>